<keyword evidence="2" id="KW-1185">Reference proteome</keyword>
<gene>
    <name evidence="1" type="ORF">F0P96_08760</name>
</gene>
<dbReference type="Pfam" id="PF01436">
    <property type="entry name" value="NHL"/>
    <property type="match status" value="1"/>
</dbReference>
<evidence type="ECO:0000313" key="2">
    <source>
        <dbReference type="Proteomes" id="UP000326380"/>
    </source>
</evidence>
<evidence type="ECO:0000313" key="1">
    <source>
        <dbReference type="EMBL" id="KAA9333503.1"/>
    </source>
</evidence>
<dbReference type="EMBL" id="VTWU01000003">
    <property type="protein sequence ID" value="KAA9333503.1"/>
    <property type="molecule type" value="Genomic_DNA"/>
</dbReference>
<dbReference type="AlphaFoldDB" id="A0A7L5A4E3"/>
<comment type="caution">
    <text evidence="1">The sequence shown here is derived from an EMBL/GenBank/DDBJ whole genome shotgun (WGS) entry which is preliminary data.</text>
</comment>
<dbReference type="Proteomes" id="UP000326380">
    <property type="component" value="Unassembled WGS sequence"/>
</dbReference>
<reference evidence="1 2" key="1">
    <citation type="submission" date="2019-09" db="EMBL/GenBank/DDBJ databases">
        <title>Genome sequence of Hymenobacter sp. M3.</title>
        <authorList>
            <person name="Srinivasan S."/>
        </authorList>
    </citation>
    <scope>NUCLEOTIDE SEQUENCE [LARGE SCALE GENOMIC DNA]</scope>
    <source>
        <strain evidence="1 2">M3</strain>
    </source>
</reference>
<protein>
    <submittedName>
        <fullName evidence="1">Uncharacterized protein</fullName>
    </submittedName>
</protein>
<organism evidence="1 2">
    <name type="scientific">Hymenobacter busanensis</name>
    <dbReference type="NCBI Taxonomy" id="2607656"/>
    <lineage>
        <taxon>Bacteria</taxon>
        <taxon>Pseudomonadati</taxon>
        <taxon>Bacteroidota</taxon>
        <taxon>Cytophagia</taxon>
        <taxon>Cytophagales</taxon>
        <taxon>Hymenobacteraceae</taxon>
        <taxon>Hymenobacter</taxon>
    </lineage>
</organism>
<name>A0A7L5A4E3_9BACT</name>
<sequence length="23" mass="2815">MYCAGRIWVADCRRHRMFGPYLL</sequence>
<dbReference type="InterPro" id="IPR001258">
    <property type="entry name" value="NHL_repeat"/>
</dbReference>
<accession>A0A7L5A4E3</accession>
<proteinExistence type="predicted"/>